<gene>
    <name evidence="2" type="ORF">HERILL_LOCUS10088</name>
</gene>
<evidence type="ECO:0000256" key="1">
    <source>
        <dbReference type="SAM" id="MobiDB-lite"/>
    </source>
</evidence>
<feature type="region of interest" description="Disordered" evidence="1">
    <location>
        <begin position="1"/>
        <end position="36"/>
    </location>
</feature>
<evidence type="ECO:0000313" key="2">
    <source>
        <dbReference type="EMBL" id="CAD7087375.1"/>
    </source>
</evidence>
<reference evidence="2 3" key="1">
    <citation type="submission" date="2020-11" db="EMBL/GenBank/DDBJ databases">
        <authorList>
            <person name="Wallbank WR R."/>
            <person name="Pardo Diaz C."/>
            <person name="Kozak K."/>
            <person name="Martin S."/>
            <person name="Jiggins C."/>
            <person name="Moest M."/>
            <person name="Warren A I."/>
            <person name="Generalovic N T."/>
            <person name="Byers J.R.P. K."/>
            <person name="Montejo-Kovacevich G."/>
            <person name="Yen C E."/>
        </authorList>
    </citation>
    <scope>NUCLEOTIDE SEQUENCE [LARGE SCALE GENOMIC DNA]</scope>
</reference>
<dbReference type="OrthoDB" id="74360at2759"/>
<dbReference type="Proteomes" id="UP000594454">
    <property type="component" value="Chromosome 4"/>
</dbReference>
<dbReference type="InParanoid" id="A0A7R8UUL8"/>
<protein>
    <submittedName>
        <fullName evidence="2">Uncharacterized protein</fullName>
    </submittedName>
</protein>
<organism evidence="2 3">
    <name type="scientific">Hermetia illucens</name>
    <name type="common">Black soldier fly</name>
    <dbReference type="NCBI Taxonomy" id="343691"/>
    <lineage>
        <taxon>Eukaryota</taxon>
        <taxon>Metazoa</taxon>
        <taxon>Ecdysozoa</taxon>
        <taxon>Arthropoda</taxon>
        <taxon>Hexapoda</taxon>
        <taxon>Insecta</taxon>
        <taxon>Pterygota</taxon>
        <taxon>Neoptera</taxon>
        <taxon>Endopterygota</taxon>
        <taxon>Diptera</taxon>
        <taxon>Brachycera</taxon>
        <taxon>Stratiomyomorpha</taxon>
        <taxon>Stratiomyidae</taxon>
        <taxon>Hermetiinae</taxon>
        <taxon>Hermetia</taxon>
    </lineage>
</organism>
<accession>A0A7R8UUL8</accession>
<keyword evidence="3" id="KW-1185">Reference proteome</keyword>
<evidence type="ECO:0000313" key="3">
    <source>
        <dbReference type="Proteomes" id="UP000594454"/>
    </source>
</evidence>
<proteinExistence type="predicted"/>
<name>A0A7R8UUL8_HERIL</name>
<dbReference type="EMBL" id="LR899012">
    <property type="protein sequence ID" value="CAD7087375.1"/>
    <property type="molecule type" value="Genomic_DNA"/>
</dbReference>
<feature type="compositionally biased region" description="Polar residues" evidence="1">
    <location>
        <begin position="25"/>
        <end position="36"/>
    </location>
</feature>
<sequence length="83" mass="9287">MYSHEEGALTEGHASMKGHRLRANTAPSQLTRPRNGALNSLIQETFKITTSQFKFERRPPPVFLDSVQSFHGHFEDGAADYIG</sequence>
<dbReference type="AlphaFoldDB" id="A0A7R8UUL8"/>